<dbReference type="Proteomes" id="UP001431783">
    <property type="component" value="Unassembled WGS sequence"/>
</dbReference>
<gene>
    <name evidence="4" type="ORF">WA026_018369</name>
</gene>
<dbReference type="PANTHER" id="PTHR48043:SF159">
    <property type="entry name" value="EG:EG0003.4 PROTEIN-RELATED"/>
    <property type="match status" value="1"/>
</dbReference>
<dbReference type="EMBL" id="JARQZJ010000132">
    <property type="protein sequence ID" value="KAK9892167.1"/>
    <property type="molecule type" value="Genomic_DNA"/>
</dbReference>
<comment type="caution">
    <text evidence="4">The sequence shown here is derived from an EMBL/GenBank/DDBJ whole genome shotgun (WGS) entry which is preliminary data.</text>
</comment>
<comment type="similarity">
    <text evidence="1">Belongs to the UDP-glycosyltransferase family.</text>
</comment>
<organism evidence="4 5">
    <name type="scientific">Henosepilachna vigintioctopunctata</name>
    <dbReference type="NCBI Taxonomy" id="420089"/>
    <lineage>
        <taxon>Eukaryota</taxon>
        <taxon>Metazoa</taxon>
        <taxon>Ecdysozoa</taxon>
        <taxon>Arthropoda</taxon>
        <taxon>Hexapoda</taxon>
        <taxon>Insecta</taxon>
        <taxon>Pterygota</taxon>
        <taxon>Neoptera</taxon>
        <taxon>Endopterygota</taxon>
        <taxon>Coleoptera</taxon>
        <taxon>Polyphaga</taxon>
        <taxon>Cucujiformia</taxon>
        <taxon>Coccinelloidea</taxon>
        <taxon>Coccinellidae</taxon>
        <taxon>Epilachninae</taxon>
        <taxon>Epilachnini</taxon>
        <taxon>Henosepilachna</taxon>
    </lineage>
</organism>
<name>A0AAW1V8Y4_9CUCU</name>
<keyword evidence="5" id="KW-1185">Reference proteome</keyword>
<keyword evidence="3" id="KW-0808">Transferase</keyword>
<dbReference type="InterPro" id="IPR050271">
    <property type="entry name" value="UDP-glycosyltransferase"/>
</dbReference>
<evidence type="ECO:0000313" key="4">
    <source>
        <dbReference type="EMBL" id="KAK9892167.1"/>
    </source>
</evidence>
<dbReference type="GO" id="GO:0008194">
    <property type="term" value="F:UDP-glycosyltransferase activity"/>
    <property type="evidence" value="ECO:0007669"/>
    <property type="project" value="TreeGrafter"/>
</dbReference>
<protein>
    <submittedName>
        <fullName evidence="4">Uncharacterized protein</fullName>
    </submittedName>
</protein>
<evidence type="ECO:0000256" key="1">
    <source>
        <dbReference type="ARBA" id="ARBA00009995"/>
    </source>
</evidence>
<reference evidence="4 5" key="1">
    <citation type="submission" date="2023-03" db="EMBL/GenBank/DDBJ databases">
        <title>Genome insight into feeding habits of ladybird beetles.</title>
        <authorList>
            <person name="Li H.-S."/>
            <person name="Huang Y.-H."/>
            <person name="Pang H."/>
        </authorList>
    </citation>
    <scope>NUCLEOTIDE SEQUENCE [LARGE SCALE GENOMIC DNA]</scope>
    <source>
        <strain evidence="4">SYSU_2023b</strain>
        <tissue evidence="4">Whole body</tissue>
    </source>
</reference>
<evidence type="ECO:0000256" key="2">
    <source>
        <dbReference type="ARBA" id="ARBA00022676"/>
    </source>
</evidence>
<evidence type="ECO:0000313" key="5">
    <source>
        <dbReference type="Proteomes" id="UP001431783"/>
    </source>
</evidence>
<feature type="non-terminal residue" evidence="4">
    <location>
        <position position="272"/>
    </location>
</feature>
<evidence type="ECO:0000256" key="3">
    <source>
        <dbReference type="ARBA" id="ARBA00022679"/>
    </source>
</evidence>
<sequence length="272" mass="31400">MCCCVSLFLGVANCAKIFVFAYIPSISHQNVFRAIYKELSLRGHEVVAVTTDPLLDKTLTNLTEINVRVGYEVLKKYDFSHFRKSVMGSLNLAEKFLDSFMYALELEMKSTEFQELLKYPEDYFDLLIVELHQPAAFGIQHKFKAPLIALSTAGCMISLPSYFGSSIHPILYPELFTDLASYDSERTMAEKIESLYTSIRMWFWMKYKLFPDADRNARKYFGNDMPYIEDIIRNISLLLLNVNPILSSRRPNPQNVIEYFNVHINPKNSIPP</sequence>
<dbReference type="SUPFAM" id="SSF53756">
    <property type="entry name" value="UDP-Glycosyltransferase/glycogen phosphorylase"/>
    <property type="match status" value="1"/>
</dbReference>
<proteinExistence type="inferred from homology"/>
<dbReference type="PANTHER" id="PTHR48043">
    <property type="entry name" value="EG:EG0003.4 PROTEIN-RELATED"/>
    <property type="match status" value="1"/>
</dbReference>
<keyword evidence="2" id="KW-0328">Glycosyltransferase</keyword>
<dbReference type="AlphaFoldDB" id="A0AAW1V8Y4"/>
<dbReference type="Gene3D" id="3.40.50.2000">
    <property type="entry name" value="Glycogen Phosphorylase B"/>
    <property type="match status" value="1"/>
</dbReference>
<accession>A0AAW1V8Y4</accession>